<dbReference type="CDD" id="cd07500">
    <property type="entry name" value="HAD_PSP"/>
    <property type="match status" value="1"/>
</dbReference>
<keyword evidence="16" id="KW-1185">Reference proteome</keyword>
<comment type="catalytic activity">
    <reaction evidence="12">
        <text>O-phospho-L-serine + H2O = L-serine + phosphate</text>
        <dbReference type="Rhea" id="RHEA:21208"/>
        <dbReference type="ChEBI" id="CHEBI:15377"/>
        <dbReference type="ChEBI" id="CHEBI:33384"/>
        <dbReference type="ChEBI" id="CHEBI:43474"/>
        <dbReference type="ChEBI" id="CHEBI:57524"/>
        <dbReference type="EC" id="3.1.3.3"/>
    </reaction>
</comment>
<protein>
    <recommendedName>
        <fullName evidence="5">Phosphoserine phosphatase</fullName>
        <ecNumber evidence="4">3.1.3.3</ecNumber>
    </recommendedName>
    <alternativeName>
        <fullName evidence="11">O-phosphoserine phosphohydrolase</fullName>
    </alternativeName>
</protein>
<comment type="catalytic activity">
    <reaction evidence="13">
        <text>O-phospho-D-serine + H2O = D-serine + phosphate</text>
        <dbReference type="Rhea" id="RHEA:24873"/>
        <dbReference type="ChEBI" id="CHEBI:15377"/>
        <dbReference type="ChEBI" id="CHEBI:35247"/>
        <dbReference type="ChEBI" id="CHEBI:43474"/>
        <dbReference type="ChEBI" id="CHEBI:58680"/>
        <dbReference type="EC" id="3.1.3.3"/>
    </reaction>
</comment>
<gene>
    <name evidence="15" type="ORF">GCM10007907_15490</name>
</gene>
<evidence type="ECO:0000256" key="5">
    <source>
        <dbReference type="ARBA" id="ARBA00015196"/>
    </source>
</evidence>
<dbReference type="InterPro" id="IPR025138">
    <property type="entry name" value="DUF4072"/>
</dbReference>
<comment type="pathway">
    <text evidence="2">Amino-acid biosynthesis; L-serine biosynthesis; L-serine from 3-phospho-D-glycerate: step 3/3.</text>
</comment>
<evidence type="ECO:0000256" key="12">
    <source>
        <dbReference type="ARBA" id="ARBA00048138"/>
    </source>
</evidence>
<proteinExistence type="inferred from homology"/>
<sequence length="284" mass="30474">MHKLIIQAPEIATQNLKRLAQLAGADQISAVRPGALGHQAFKLARADIASKDNVAAFCAEAGYDHAFIPASARLADIGLVVMDMDSTLITIECIDEIADMQGIKPQVAAITERSMRGELDFRQSLTERVALLAGLPQTALDAVYEQRLQLMPGAETMLRAVQAAGGKTLLISGGFTFFTDKLKPRLNLTRTIANVLEVDDGKLTGRIVGDIIDAQSKADELIRMREEMGLRPDQVVAMGDGANDLKMLAVAGYGIACHAKPLVKAQAAYALDHTGLDGMLAYFD</sequence>
<evidence type="ECO:0000313" key="15">
    <source>
        <dbReference type="EMBL" id="GLR12759.1"/>
    </source>
</evidence>
<evidence type="ECO:0000256" key="6">
    <source>
        <dbReference type="ARBA" id="ARBA00022605"/>
    </source>
</evidence>
<dbReference type="EC" id="3.1.3.3" evidence="4"/>
<evidence type="ECO:0000313" key="16">
    <source>
        <dbReference type="Proteomes" id="UP001156706"/>
    </source>
</evidence>
<dbReference type="NCBIfam" id="TIGR00338">
    <property type="entry name" value="serB"/>
    <property type="match status" value="1"/>
</dbReference>
<name>A0ABQ5YD81_9NEIS</name>
<dbReference type="SFLD" id="SFLDG01137">
    <property type="entry name" value="C1.6.1:_Phosphoserine_Phosphat"/>
    <property type="match status" value="1"/>
</dbReference>
<accession>A0ABQ5YD81</accession>
<evidence type="ECO:0000259" key="14">
    <source>
        <dbReference type="Pfam" id="PF13284"/>
    </source>
</evidence>
<dbReference type="Pfam" id="PF13284">
    <property type="entry name" value="DUF4072"/>
    <property type="match status" value="1"/>
</dbReference>
<feature type="domain" description="DUF4072" evidence="14">
    <location>
        <begin position="4"/>
        <end position="50"/>
    </location>
</feature>
<comment type="cofactor">
    <cofactor evidence="1">
        <name>Mg(2+)</name>
        <dbReference type="ChEBI" id="CHEBI:18420"/>
    </cofactor>
</comment>
<dbReference type="RefSeq" id="WP_284195894.1">
    <property type="nucleotide sequence ID" value="NZ_BSOG01000002.1"/>
</dbReference>
<evidence type="ECO:0000256" key="13">
    <source>
        <dbReference type="ARBA" id="ARBA00048523"/>
    </source>
</evidence>
<dbReference type="InterPro" id="IPR050582">
    <property type="entry name" value="HAD-like_SerB"/>
</dbReference>
<dbReference type="SFLD" id="SFLDG01136">
    <property type="entry name" value="C1.6:_Phosphoserine_Phosphatas"/>
    <property type="match status" value="1"/>
</dbReference>
<dbReference type="Gene3D" id="1.10.150.210">
    <property type="entry name" value="Phosphoserine phosphatase, domain 2"/>
    <property type="match status" value="1"/>
</dbReference>
<dbReference type="Gene3D" id="3.30.70.2020">
    <property type="match status" value="1"/>
</dbReference>
<dbReference type="Gene3D" id="3.40.50.1000">
    <property type="entry name" value="HAD superfamily/HAD-like"/>
    <property type="match status" value="1"/>
</dbReference>
<comment type="caution">
    <text evidence="15">The sequence shown here is derived from an EMBL/GenBank/DDBJ whole genome shotgun (WGS) entry which is preliminary data.</text>
</comment>
<dbReference type="SFLD" id="SFLDS00003">
    <property type="entry name" value="Haloacid_Dehalogenase"/>
    <property type="match status" value="1"/>
</dbReference>
<dbReference type="NCBIfam" id="TIGR01488">
    <property type="entry name" value="HAD-SF-IB"/>
    <property type="match status" value="1"/>
</dbReference>
<dbReference type="PANTHER" id="PTHR43344:SF2">
    <property type="entry name" value="PHOSPHOSERINE PHOSPHATASE"/>
    <property type="match status" value="1"/>
</dbReference>
<dbReference type="SUPFAM" id="SSF56784">
    <property type="entry name" value="HAD-like"/>
    <property type="match status" value="1"/>
</dbReference>
<dbReference type="Proteomes" id="UP001156706">
    <property type="component" value="Unassembled WGS sequence"/>
</dbReference>
<comment type="similarity">
    <text evidence="3">Belongs to the HAD-like hydrolase superfamily. SerB family.</text>
</comment>
<keyword evidence="7" id="KW-0479">Metal-binding</keyword>
<dbReference type="SFLD" id="SFLDF00029">
    <property type="entry name" value="phosphoserine_phosphatase"/>
    <property type="match status" value="1"/>
</dbReference>
<evidence type="ECO:0000256" key="8">
    <source>
        <dbReference type="ARBA" id="ARBA00022801"/>
    </source>
</evidence>
<dbReference type="EMBL" id="BSOG01000002">
    <property type="protein sequence ID" value="GLR12759.1"/>
    <property type="molecule type" value="Genomic_DNA"/>
</dbReference>
<dbReference type="Pfam" id="PF12710">
    <property type="entry name" value="HAD"/>
    <property type="match status" value="1"/>
</dbReference>
<keyword evidence="9" id="KW-0460">Magnesium</keyword>
<keyword evidence="6" id="KW-0028">Amino-acid biosynthesis</keyword>
<evidence type="ECO:0000256" key="9">
    <source>
        <dbReference type="ARBA" id="ARBA00022842"/>
    </source>
</evidence>
<evidence type="ECO:0000256" key="3">
    <source>
        <dbReference type="ARBA" id="ARBA00009184"/>
    </source>
</evidence>
<evidence type="ECO:0000256" key="10">
    <source>
        <dbReference type="ARBA" id="ARBA00023299"/>
    </source>
</evidence>
<evidence type="ECO:0000256" key="7">
    <source>
        <dbReference type="ARBA" id="ARBA00022723"/>
    </source>
</evidence>
<evidence type="ECO:0000256" key="11">
    <source>
        <dbReference type="ARBA" id="ARBA00031693"/>
    </source>
</evidence>
<dbReference type="InterPro" id="IPR004469">
    <property type="entry name" value="PSP"/>
</dbReference>
<keyword evidence="10" id="KW-0718">Serine biosynthesis</keyword>
<reference evidence="16" key="1">
    <citation type="journal article" date="2019" name="Int. J. Syst. Evol. Microbiol.">
        <title>The Global Catalogue of Microorganisms (GCM) 10K type strain sequencing project: providing services to taxonomists for standard genome sequencing and annotation.</title>
        <authorList>
            <consortium name="The Broad Institute Genomics Platform"/>
            <consortium name="The Broad Institute Genome Sequencing Center for Infectious Disease"/>
            <person name="Wu L."/>
            <person name="Ma J."/>
        </authorList>
    </citation>
    <scope>NUCLEOTIDE SEQUENCE [LARGE SCALE GENOMIC DNA]</scope>
    <source>
        <strain evidence="16">NBRC 110044</strain>
    </source>
</reference>
<evidence type="ECO:0000256" key="4">
    <source>
        <dbReference type="ARBA" id="ARBA00012640"/>
    </source>
</evidence>
<keyword evidence="8" id="KW-0378">Hydrolase</keyword>
<organism evidence="15 16">
    <name type="scientific">Chitinimonas prasina</name>
    <dbReference type="NCBI Taxonomy" id="1434937"/>
    <lineage>
        <taxon>Bacteria</taxon>
        <taxon>Pseudomonadati</taxon>
        <taxon>Pseudomonadota</taxon>
        <taxon>Betaproteobacteria</taxon>
        <taxon>Neisseriales</taxon>
        <taxon>Chitinibacteraceae</taxon>
        <taxon>Chitinimonas</taxon>
    </lineage>
</organism>
<dbReference type="InterPro" id="IPR023214">
    <property type="entry name" value="HAD_sf"/>
</dbReference>
<evidence type="ECO:0000256" key="2">
    <source>
        <dbReference type="ARBA" id="ARBA00005135"/>
    </source>
</evidence>
<evidence type="ECO:0000256" key="1">
    <source>
        <dbReference type="ARBA" id="ARBA00001946"/>
    </source>
</evidence>
<dbReference type="PANTHER" id="PTHR43344">
    <property type="entry name" value="PHOSPHOSERINE PHOSPHATASE"/>
    <property type="match status" value="1"/>
</dbReference>
<dbReference type="InterPro" id="IPR036412">
    <property type="entry name" value="HAD-like_sf"/>
</dbReference>